<proteinExistence type="predicted"/>
<accession>A0A4P7N3T4</accession>
<name>A0A4P7N3T4_PYROR</name>
<dbReference type="AlphaFoldDB" id="A0A4P7N3T4"/>
<evidence type="ECO:0000313" key="1">
    <source>
        <dbReference type="EMBL" id="QBZ57013.1"/>
    </source>
</evidence>
<dbReference type="Proteomes" id="UP000294847">
    <property type="component" value="Chromosome 2"/>
</dbReference>
<dbReference type="EMBL" id="CP034205">
    <property type="protein sequence ID" value="QBZ57013.1"/>
    <property type="molecule type" value="Genomic_DNA"/>
</dbReference>
<protein>
    <submittedName>
        <fullName evidence="1">Uncharacterized protein</fullName>
    </submittedName>
</protein>
<reference evidence="1 2" key="1">
    <citation type="journal article" date="2019" name="Mol. Biol. Evol.">
        <title>Blast fungal genomes show frequent chromosomal changes, gene gains and losses, and effector gene turnover.</title>
        <authorList>
            <person name="Gomez Luciano L.B."/>
            <person name="Jason Tsai I."/>
            <person name="Chuma I."/>
            <person name="Tosa Y."/>
            <person name="Chen Y.H."/>
            <person name="Li J.Y."/>
            <person name="Li M.Y."/>
            <person name="Jade Lu M.Y."/>
            <person name="Nakayashiki H."/>
            <person name="Li W.H."/>
        </authorList>
    </citation>
    <scope>NUCLEOTIDE SEQUENCE [LARGE SCALE GENOMIC DNA]</scope>
    <source>
        <strain evidence="1">MZ5-1-6</strain>
    </source>
</reference>
<organism evidence="1 2">
    <name type="scientific">Pyricularia oryzae</name>
    <name type="common">Rice blast fungus</name>
    <name type="synonym">Magnaporthe oryzae</name>
    <dbReference type="NCBI Taxonomy" id="318829"/>
    <lineage>
        <taxon>Eukaryota</taxon>
        <taxon>Fungi</taxon>
        <taxon>Dikarya</taxon>
        <taxon>Ascomycota</taxon>
        <taxon>Pezizomycotina</taxon>
        <taxon>Sordariomycetes</taxon>
        <taxon>Sordariomycetidae</taxon>
        <taxon>Magnaporthales</taxon>
        <taxon>Pyriculariaceae</taxon>
        <taxon>Pyricularia</taxon>
    </lineage>
</organism>
<gene>
    <name evidence="1" type="ORF">PoMZ_01932</name>
</gene>
<evidence type="ECO:0000313" key="2">
    <source>
        <dbReference type="Proteomes" id="UP000294847"/>
    </source>
</evidence>
<sequence>MFTTPRLNLTGLNLTQTIRELGPVPHDDACAGNILERLLHLGLDRILVRAHVTDRLDAGAAGARGTALGVLDGDALGGLEAELLHGMQVDGRVGFAGRRVDAGGGAVDAVVKILFEADLIQAGLEPAAGAARHHSHGVLARLVQLLELLRHALAGDERLLELGDDHLLLALDVDLELVGRQVHAVLLLQRQQHAAKVLPDKLLDQRLARERGDVETLDLADLVDQARTALKGELFRQHERIVAVEEEGLDRHFCCLF</sequence>